<organism evidence="26">
    <name type="scientific">Xenopus tropicalis</name>
    <name type="common">Western clawed frog</name>
    <name type="synonym">Silurana tropicalis</name>
    <dbReference type="NCBI Taxonomy" id="8364"/>
    <lineage>
        <taxon>Eukaryota</taxon>
        <taxon>Metazoa</taxon>
        <taxon>Chordata</taxon>
        <taxon>Craniata</taxon>
        <taxon>Vertebrata</taxon>
        <taxon>Euteleostomi</taxon>
        <taxon>Amphibia</taxon>
        <taxon>Batrachia</taxon>
        <taxon>Anura</taxon>
        <taxon>Pipoidea</taxon>
        <taxon>Pipidae</taxon>
        <taxon>Xenopodinae</taxon>
        <taxon>Xenopus</taxon>
        <taxon>Silurana</taxon>
    </lineage>
</organism>
<dbReference type="GO" id="GO:0003677">
    <property type="term" value="F:DNA binding"/>
    <property type="evidence" value="ECO:0007669"/>
    <property type="project" value="UniProtKB-KW"/>
</dbReference>
<reference evidence="26" key="1">
    <citation type="journal article" date="2010" name="Science">
        <title>The genome of the Western clawed frog Xenopus tropicalis.</title>
        <authorList>
            <person name="Hellsten U."/>
            <person name="Harland R.M."/>
            <person name="Gilchrist M.J."/>
            <person name="Hendrix D."/>
            <person name="Jurka J."/>
            <person name="Kapitonov V."/>
            <person name="Ovcharenko I."/>
            <person name="Putnam N.H."/>
            <person name="Shu S."/>
            <person name="Taher L."/>
            <person name="Blitz I.L."/>
            <person name="Blumberg B."/>
            <person name="Dichmann D.S."/>
            <person name="Dubchak I."/>
            <person name="Amaya E."/>
            <person name="Detter J.C."/>
            <person name="Fletcher R."/>
            <person name="Gerhard D.S."/>
            <person name="Goodstein D."/>
            <person name="Graves T."/>
            <person name="Grigoriev I.V."/>
            <person name="Grimwood J."/>
            <person name="Kawashima T."/>
            <person name="Lindquist E."/>
            <person name="Lucas S.M."/>
            <person name="Mead P.E."/>
            <person name="Mitros T."/>
            <person name="Ogino H."/>
            <person name="Ohta Y."/>
            <person name="Poliakov A.V."/>
            <person name="Pollet N."/>
            <person name="Robert J."/>
            <person name="Salamov A."/>
            <person name="Sater A.K."/>
            <person name="Schmutz J."/>
            <person name="Terry A."/>
            <person name="Vize P.D."/>
            <person name="Warren W.C."/>
            <person name="Wells D."/>
            <person name="Wills A."/>
            <person name="Wilson R.K."/>
            <person name="Zimmerman L.B."/>
            <person name="Zorn A.M."/>
            <person name="Grainger R."/>
            <person name="Grammer T."/>
            <person name="Khokha M.K."/>
            <person name="Richardson P.M."/>
            <person name="Rokhsar D.S."/>
        </authorList>
    </citation>
    <scope>NUCLEOTIDE SEQUENCE [LARGE SCALE GENOMIC DNA]</scope>
    <source>
        <strain evidence="26">Nigerian</strain>
    </source>
</reference>
<dbReference type="OrthoDB" id="413460at2759"/>
<reference evidence="28" key="3">
    <citation type="submission" date="2025-04" db="UniProtKB">
        <authorList>
            <consortium name="RefSeq"/>
        </authorList>
    </citation>
    <scope>IDENTIFICATION</scope>
    <source>
        <strain evidence="28">Nigerian</strain>
        <tissue evidence="28">Liver and blood</tissue>
    </source>
</reference>
<evidence type="ECO:0000256" key="2">
    <source>
        <dbReference type="ARBA" id="ARBA00007025"/>
    </source>
</evidence>
<feature type="region of interest" description="Disordered" evidence="23">
    <location>
        <begin position="342"/>
        <end position="364"/>
    </location>
</feature>
<keyword evidence="9" id="KW-0498">Mitosis</keyword>
<dbReference type="SMART" id="SM00487">
    <property type="entry name" value="DEXDc"/>
    <property type="match status" value="1"/>
</dbReference>
<dbReference type="CTD" id="54821"/>
<dbReference type="GO" id="GO:0016787">
    <property type="term" value="F:hydrolase activity"/>
    <property type="evidence" value="ECO:0007669"/>
    <property type="project" value="UniProtKB-KW"/>
</dbReference>
<dbReference type="PaxDb" id="8364-ENSXETP00000032931"/>
<evidence type="ECO:0000313" key="26">
    <source>
        <dbReference type="Ensembl" id="ENSXETP00000048867"/>
    </source>
</evidence>
<dbReference type="SUPFAM" id="SSF48452">
    <property type="entry name" value="TPR-like"/>
    <property type="match status" value="1"/>
</dbReference>
<evidence type="ECO:0000256" key="19">
    <source>
        <dbReference type="ARBA" id="ARBA00058190"/>
    </source>
</evidence>
<dbReference type="InterPro" id="IPR027417">
    <property type="entry name" value="P-loop_NTPase"/>
</dbReference>
<dbReference type="CDD" id="cd18001">
    <property type="entry name" value="DEXHc_ERCC6L"/>
    <property type="match status" value="1"/>
</dbReference>
<dbReference type="InterPro" id="IPR019734">
    <property type="entry name" value="TPR_rpt"/>
</dbReference>
<evidence type="ECO:0000256" key="12">
    <source>
        <dbReference type="ARBA" id="ARBA00022806"/>
    </source>
</evidence>
<evidence type="ECO:0000256" key="17">
    <source>
        <dbReference type="ARBA" id="ARBA00023328"/>
    </source>
</evidence>
<dbReference type="Gene3D" id="1.25.40.10">
    <property type="entry name" value="Tetratricopeptide repeat domain"/>
    <property type="match status" value="1"/>
</dbReference>
<evidence type="ECO:0000313" key="29">
    <source>
        <dbReference type="Xenbase" id="XB-GENE-988849"/>
    </source>
</evidence>
<keyword evidence="5" id="KW-0597">Phosphoprotein</keyword>
<feature type="repeat" description="TPR" evidence="22">
    <location>
        <begin position="1312"/>
        <end position="1345"/>
    </location>
</feature>
<dbReference type="GO" id="GO:0000776">
    <property type="term" value="C:kinetochore"/>
    <property type="evidence" value="ECO:0007669"/>
    <property type="project" value="UniProtKB-KW"/>
</dbReference>
<comment type="catalytic activity">
    <reaction evidence="18">
        <text>ATP + H2O = ADP + phosphate + H(+)</text>
        <dbReference type="Rhea" id="RHEA:13065"/>
        <dbReference type="ChEBI" id="CHEBI:15377"/>
        <dbReference type="ChEBI" id="CHEBI:15378"/>
        <dbReference type="ChEBI" id="CHEBI:30616"/>
        <dbReference type="ChEBI" id="CHEBI:43474"/>
        <dbReference type="ChEBI" id="CHEBI:456216"/>
        <dbReference type="EC" id="3.6.4.12"/>
    </reaction>
</comment>
<keyword evidence="4" id="KW-0158">Chromosome</keyword>
<keyword evidence="16" id="KW-0131">Cell cycle</keyword>
<dbReference type="Reactome" id="R-XTR-2467813">
    <property type="pathway name" value="Separation of Sister Chromatids"/>
</dbReference>
<keyword evidence="17" id="KW-0137">Centromere</keyword>
<dbReference type="Gene3D" id="3.40.50.10810">
    <property type="entry name" value="Tandem AAA-ATPase domain"/>
    <property type="match status" value="1"/>
</dbReference>
<feature type="domain" description="Helicase ATP-binding" evidence="24">
    <location>
        <begin position="120"/>
        <end position="288"/>
    </location>
</feature>
<dbReference type="Pfam" id="PF00271">
    <property type="entry name" value="Helicase_C"/>
    <property type="match status" value="1"/>
</dbReference>
<dbReference type="InterPro" id="IPR050496">
    <property type="entry name" value="SNF2_RAD54_helicase_repair"/>
</dbReference>
<dbReference type="STRING" id="8364.ENSXETP00000048867"/>
<dbReference type="InterPro" id="IPR049730">
    <property type="entry name" value="SNF2/RAD54-like_C"/>
</dbReference>
<keyword evidence="12" id="KW-0347">Helicase</keyword>
<feature type="compositionally biased region" description="Acidic residues" evidence="23">
    <location>
        <begin position="1269"/>
        <end position="1282"/>
    </location>
</feature>
<comment type="function">
    <text evidence="19">DNA helicase that acts as a tension sensor that associates with catenated DNA which is stretched under tension until it is resolved during anaphase. Functions as ATP-dependent DNA translocase. Can promote Holliday junction branch migration (in vitro).</text>
</comment>
<evidence type="ECO:0000313" key="27">
    <source>
        <dbReference type="Proteomes" id="UP000008143"/>
    </source>
</evidence>
<dbReference type="InterPro" id="IPR001650">
    <property type="entry name" value="Helicase_C-like"/>
</dbReference>
<evidence type="ECO:0000256" key="13">
    <source>
        <dbReference type="ARBA" id="ARBA00022838"/>
    </source>
</evidence>
<dbReference type="EC" id="3.6.4.12" evidence="3"/>
<dbReference type="eggNOG" id="KOG0387">
    <property type="taxonomic scope" value="Eukaryota"/>
</dbReference>
<dbReference type="OMA" id="FTIEDFQ"/>
<dbReference type="SMART" id="SM00490">
    <property type="entry name" value="HELICc"/>
    <property type="match status" value="1"/>
</dbReference>
<feature type="region of interest" description="Disordered" evidence="23">
    <location>
        <begin position="1202"/>
        <end position="1284"/>
    </location>
</feature>
<dbReference type="Xenbase" id="XB-GENE-988849">
    <property type="gene designation" value="ercc6l"/>
</dbReference>
<dbReference type="GO" id="GO:0051301">
    <property type="term" value="P:cell division"/>
    <property type="evidence" value="ECO:0007669"/>
    <property type="project" value="UniProtKB-KW"/>
</dbReference>
<dbReference type="GeneID" id="100135235"/>
<evidence type="ECO:0000256" key="22">
    <source>
        <dbReference type="PROSITE-ProRule" id="PRU00339"/>
    </source>
</evidence>
<sequence>MDGEERPSTGSNEPGDLHRSRVEPEQVERYELYVKKAKQEATSGNLEKAIKFFVKASEIHPSDKIHRRIEKLKEALEELDLQEDADDDFVDVLNSGLTIYNELYNKLFEHQKEGVAFLYSLYRDGRKGGILADDMGLGKTIQVIGFLSGMFDSELIKYVLLVMPTTLISNWVKEFQKWTPGLRVAEFHGTSKKERTRNLEKIQRMSGIIITTYQMLINNWQQLATYNGREFEWDYIILDEAHKIKTSSTKTAKSCHSIPAKNRILLTGTPIQNNLREMWALYDFACQGTLLGTSKTFKMEYENPITRAREKDATPGEKALGLKISENLMKIIQPYFLRRTKSDVQNKKTERTRAQDTSQGPSMPSLTRKNDFIVWVYLSTIQEDVYRKFISLDQIKELLMTTRSPLAELNILKKLCDHPRLLSARACIQLGLEGDDYHSNEEGDHELVTKFDHLSDEILIEESGKLLLLIDLLHKLKEEGHRTLVFSQSRKMLDMIDRILQNKNFKVMRIDGTVALPEREKRISIFQSNNNYSVLLLTTQVGGVGLTLTAADRVVIFDPSWNPATDAQAVDRAYRIGQQENVVIYRLITCGTVEEKIYRRQIFKESLIRQTTGDKKNPFRYFSKQELKELFSLEDTRTSSTQIQLQNMHAAERKTDTRLDEHIAYLHTLQIFGISDHDLVYANELSSQEDNEYEDEHGQYIEQRVQKAHELVQMESQLNEQLMDQIRKSTEGAWVRQISTAPEKPKKTSLPREKQYSSPPVTVDLTEDDVGEVSCHMTSLIINDSSGEEDVDLPAAPFSIKPLNGNSHSGDTSHAAEKPLKLENSLQQSHEKIFDKQEEIIVSDSSVIETDDDRNTPSLKGDWSKPSPPVTEHISYSHPAEGEPIPIWHVEPEVCKKLRHSFGNRTEEFQQSCVTDTDMNDGLEASLSASKSHLPCDFNLVLDDSMERDECNASMEGLEGAMEISAAADKNAILVLEDSVENTSQRNGLEISMVSENGDMVVLDSSMANTSQRNVLGTSNKGAMLVLENSTEDISQEGNISETSMKLEQEKKNLNESMETADVHIKDCSKQDFKEYPLEGEEDEKSFHINEVSGTDNNELQASVHTDSEDELEYFVSKKKTARRIYSDSEGESSVYVDENEKVFSPTSSPSVKGITASTPKLNKSISDSLFPLRQSLGRRRSIASRRSLVHVAVEEAADVNDTIVSSSSEESGEEEDEFVTSEAKEADEEESVEPEEEPAGETLPQEESIVQHSEDYESDSFVVKSSFDQEEDDCSSDESTGEDLLPGEQIDYLAQENVNIKGGVSLNEDPYVTLVNRGKQLKDAGKVKEALACFLEALDLKPGDPEIMMITLNLYRQQPQ</sequence>
<evidence type="ECO:0000256" key="20">
    <source>
        <dbReference type="ARBA" id="ARBA00068237"/>
    </source>
</evidence>
<dbReference type="SUPFAM" id="SSF52540">
    <property type="entry name" value="P-loop containing nucleoside triphosphate hydrolases"/>
    <property type="match status" value="2"/>
</dbReference>
<evidence type="ECO:0000256" key="8">
    <source>
        <dbReference type="ARBA" id="ARBA00022741"/>
    </source>
</evidence>
<dbReference type="Reactome" id="R-XTR-141444">
    <property type="pathway name" value="Amplification of signal from unattached kinetochores via a MAD2 inhibitory signal"/>
</dbReference>
<feature type="region of interest" description="Disordered" evidence="23">
    <location>
        <begin position="844"/>
        <end position="880"/>
    </location>
</feature>
<evidence type="ECO:0000256" key="21">
    <source>
        <dbReference type="ARBA" id="ARBA00081913"/>
    </source>
</evidence>
<dbReference type="Bgee" id="ENSXETG00000022574">
    <property type="expression patterns" value="Expressed in ovary and 8 other cell types or tissues"/>
</dbReference>
<dbReference type="PROSITE" id="PS51194">
    <property type="entry name" value="HELICASE_CTER"/>
    <property type="match status" value="1"/>
</dbReference>
<keyword evidence="10" id="KW-0378">Hydrolase</keyword>
<dbReference type="InterPro" id="IPR000330">
    <property type="entry name" value="SNF2_N"/>
</dbReference>
<accession>F7A198</accession>
<evidence type="ECO:0000256" key="14">
    <source>
        <dbReference type="ARBA" id="ARBA00022840"/>
    </source>
</evidence>
<feature type="repeat" description="TPR" evidence="22">
    <location>
        <begin position="30"/>
        <end position="63"/>
    </location>
</feature>
<evidence type="ECO:0000256" key="18">
    <source>
        <dbReference type="ARBA" id="ARBA00047995"/>
    </source>
</evidence>
<evidence type="ECO:0000259" key="25">
    <source>
        <dbReference type="PROSITE" id="PS51194"/>
    </source>
</evidence>
<dbReference type="CDD" id="cd18793">
    <property type="entry name" value="SF2_C_SNF"/>
    <property type="match status" value="1"/>
</dbReference>
<evidence type="ECO:0000256" key="1">
    <source>
        <dbReference type="ARBA" id="ARBA00004629"/>
    </source>
</evidence>
<evidence type="ECO:0000256" key="3">
    <source>
        <dbReference type="ARBA" id="ARBA00012551"/>
    </source>
</evidence>
<dbReference type="InterPro" id="IPR011990">
    <property type="entry name" value="TPR-like_helical_dom_sf"/>
</dbReference>
<dbReference type="GO" id="GO:0015616">
    <property type="term" value="F:DNA translocase activity"/>
    <property type="evidence" value="ECO:0000318"/>
    <property type="project" value="GO_Central"/>
</dbReference>
<dbReference type="GO" id="GO:0006281">
    <property type="term" value="P:DNA repair"/>
    <property type="evidence" value="ECO:0000318"/>
    <property type="project" value="GO_Central"/>
</dbReference>
<evidence type="ECO:0000256" key="6">
    <source>
        <dbReference type="ARBA" id="ARBA00022618"/>
    </source>
</evidence>
<keyword evidence="7" id="KW-0677">Repeat</keyword>
<evidence type="ECO:0000256" key="10">
    <source>
        <dbReference type="ARBA" id="ARBA00022801"/>
    </source>
</evidence>
<dbReference type="SMART" id="SM00028">
    <property type="entry name" value="TPR"/>
    <property type="match status" value="2"/>
</dbReference>
<feature type="region of interest" description="Disordered" evidence="23">
    <location>
        <begin position="1"/>
        <end position="24"/>
    </location>
</feature>
<dbReference type="Reactome" id="R-XTR-2500257">
    <property type="pathway name" value="Resolution of Sister Chromatid Cohesion"/>
</dbReference>
<feature type="compositionally biased region" description="Basic and acidic residues" evidence="23">
    <location>
        <begin position="342"/>
        <end position="354"/>
    </location>
</feature>
<proteinExistence type="inferred from homology"/>
<dbReference type="Pfam" id="PF00176">
    <property type="entry name" value="SNF2-rel_dom"/>
    <property type="match status" value="1"/>
</dbReference>
<dbReference type="RefSeq" id="XP_002936822.1">
    <property type="nucleotide sequence ID" value="XM_002936776.5"/>
</dbReference>
<feature type="compositionally biased region" description="Basic and acidic residues" evidence="23">
    <location>
        <begin position="743"/>
        <end position="755"/>
    </location>
</feature>
<evidence type="ECO:0000256" key="16">
    <source>
        <dbReference type="ARBA" id="ARBA00023306"/>
    </source>
</evidence>
<feature type="region of interest" description="Disordered" evidence="23">
    <location>
        <begin position="786"/>
        <end position="816"/>
    </location>
</feature>
<dbReference type="Ensembl" id="ENSXETT00000048867">
    <property type="protein sequence ID" value="ENSXETP00000048867"/>
    <property type="gene ID" value="ENSXETG00000022574"/>
</dbReference>
<feature type="domain" description="Helicase C-terminal" evidence="25">
    <location>
        <begin position="468"/>
        <end position="631"/>
    </location>
</feature>
<keyword evidence="8" id="KW-0547">Nucleotide-binding</keyword>
<dbReference type="InterPro" id="IPR014001">
    <property type="entry name" value="Helicase_ATP-bd"/>
</dbReference>
<dbReference type="PANTHER" id="PTHR45629">
    <property type="entry name" value="SNF2/RAD54 FAMILY MEMBER"/>
    <property type="match status" value="1"/>
</dbReference>
<evidence type="ECO:0000256" key="4">
    <source>
        <dbReference type="ARBA" id="ARBA00022454"/>
    </source>
</evidence>
<dbReference type="GO" id="GO:0005524">
    <property type="term" value="F:ATP binding"/>
    <property type="evidence" value="ECO:0007669"/>
    <property type="project" value="UniProtKB-KW"/>
</dbReference>
<evidence type="ECO:0000256" key="15">
    <source>
        <dbReference type="ARBA" id="ARBA00023125"/>
    </source>
</evidence>
<evidence type="ECO:0000256" key="9">
    <source>
        <dbReference type="ARBA" id="ARBA00022776"/>
    </source>
</evidence>
<evidence type="ECO:0000256" key="23">
    <source>
        <dbReference type="SAM" id="MobiDB-lite"/>
    </source>
</evidence>
<feature type="compositionally biased region" description="Polar residues" evidence="23">
    <location>
        <begin position="355"/>
        <end position="364"/>
    </location>
</feature>
<feature type="compositionally biased region" description="Basic and acidic residues" evidence="23">
    <location>
        <begin position="15"/>
        <end position="24"/>
    </location>
</feature>
<protein>
    <recommendedName>
        <fullName evidence="20">DNA excision repair protein ERCC-6-like</fullName>
        <ecNumber evidence="3">3.6.4.12</ecNumber>
    </recommendedName>
    <alternativeName>
        <fullName evidence="21">ATP-dependent helicase ERCC6-like</fullName>
    </alternativeName>
</protein>
<keyword evidence="15" id="KW-0238">DNA-binding</keyword>
<dbReference type="PANTHER" id="PTHR45629:SF7">
    <property type="entry name" value="DNA EXCISION REPAIR PROTEIN ERCC-6-RELATED"/>
    <property type="match status" value="1"/>
</dbReference>
<dbReference type="Reactome" id="R-XTR-5663220">
    <property type="pathway name" value="RHO GTPases Activate Formins"/>
</dbReference>
<dbReference type="KEGG" id="xtr:100135235"/>
<feature type="region of interest" description="Disordered" evidence="23">
    <location>
        <begin position="734"/>
        <end position="764"/>
    </location>
</feature>
<dbReference type="Reactome" id="R-XTR-9648025">
    <property type="pathway name" value="EML4 and NUDC in mitotic spindle formation"/>
</dbReference>
<comment type="subcellular location">
    <subcellularLocation>
        <location evidence="1">Chromosome</location>
        <location evidence="1">Centromere</location>
        <location evidence="1">Kinetochore</location>
    </subcellularLocation>
</comment>
<dbReference type="GO" id="GO:0003678">
    <property type="term" value="F:DNA helicase activity"/>
    <property type="evidence" value="ECO:0007669"/>
    <property type="project" value="UniProtKB-EC"/>
</dbReference>
<evidence type="ECO:0000256" key="5">
    <source>
        <dbReference type="ARBA" id="ARBA00022553"/>
    </source>
</evidence>
<dbReference type="AGR" id="Xenbase:XB-GENE-988849"/>
<keyword evidence="6" id="KW-0132">Cell division</keyword>
<name>F7A198_XENTR</name>
<keyword evidence="14" id="KW-0067">ATP-binding</keyword>
<keyword evidence="11 22" id="KW-0802">TPR repeat</keyword>
<dbReference type="HOGENOM" id="CLU_004666_0_0_1"/>
<keyword evidence="27" id="KW-1185">Reference proteome</keyword>
<evidence type="ECO:0000313" key="28">
    <source>
        <dbReference type="RefSeq" id="XP_002936822.1"/>
    </source>
</evidence>
<dbReference type="Proteomes" id="UP000008143">
    <property type="component" value="Chromosome 8"/>
</dbReference>
<comment type="similarity">
    <text evidence="2">Belongs to the SNF2/RAD54 helicase family.</text>
</comment>
<keyword evidence="13" id="KW-0995">Kinetochore</keyword>
<dbReference type="Reactome" id="R-XTR-68877">
    <property type="pathway name" value="Mitotic Prometaphase"/>
</dbReference>
<dbReference type="Gene3D" id="3.40.50.300">
    <property type="entry name" value="P-loop containing nucleotide triphosphate hydrolases"/>
    <property type="match status" value="1"/>
</dbReference>
<feature type="compositionally biased region" description="Acidic residues" evidence="23">
    <location>
        <begin position="1211"/>
        <end position="1240"/>
    </location>
</feature>
<evidence type="ECO:0000256" key="11">
    <source>
        <dbReference type="ARBA" id="ARBA00022803"/>
    </source>
</evidence>
<reference evidence="26" key="2">
    <citation type="submission" date="2011-06" db="UniProtKB">
        <authorList>
            <consortium name="Ensembl"/>
        </authorList>
    </citation>
    <scope>IDENTIFICATION</scope>
</reference>
<dbReference type="InterPro" id="IPR038718">
    <property type="entry name" value="SNF2-like_sf"/>
</dbReference>
<dbReference type="PROSITE" id="PS50005">
    <property type="entry name" value="TPR"/>
    <property type="match status" value="2"/>
</dbReference>
<dbReference type="FunFam" id="3.40.50.10810:FF:000029">
    <property type="entry name" value="ERCC excision repair 6-like, spindle assembly checkpoint helicase"/>
    <property type="match status" value="1"/>
</dbReference>
<dbReference type="PROSITE" id="PS51192">
    <property type="entry name" value="HELICASE_ATP_BIND_1"/>
    <property type="match status" value="1"/>
</dbReference>
<gene>
    <name evidence="26 28 29" type="primary">ercc6l</name>
</gene>
<evidence type="ECO:0000259" key="24">
    <source>
        <dbReference type="PROSITE" id="PS51192"/>
    </source>
</evidence>
<evidence type="ECO:0000256" key="7">
    <source>
        <dbReference type="ARBA" id="ARBA00022737"/>
    </source>
</evidence>
<dbReference type="GeneTree" id="ENSGT00940000156837"/>